<evidence type="ECO:0000256" key="5">
    <source>
        <dbReference type="ARBA" id="ARBA00022729"/>
    </source>
</evidence>
<feature type="non-terminal residue" evidence="7">
    <location>
        <position position="1"/>
    </location>
</feature>
<dbReference type="InterPro" id="IPR019791">
    <property type="entry name" value="Haem_peroxidase_animal"/>
</dbReference>
<evidence type="ECO:0000256" key="6">
    <source>
        <dbReference type="PIRSR" id="PIRSR619791-2"/>
    </source>
</evidence>
<dbReference type="Proteomes" id="UP000708208">
    <property type="component" value="Unassembled WGS sequence"/>
</dbReference>
<dbReference type="AlphaFoldDB" id="A0A8J2KXF2"/>
<dbReference type="GO" id="GO:0046872">
    <property type="term" value="F:metal ion binding"/>
    <property type="evidence" value="ECO:0007669"/>
    <property type="project" value="UniProtKB-KW"/>
</dbReference>
<sequence>RQNDELCLPWAFQGYKYRSVDGACNNLVNPQWGSAFQPFARFLPPDYDDGISTVRKSTSGNELPSARLVSTSVHKDVSRPSSTLTLMLMQWGQFLDHDLTATSQTRSFNHSIPKCCRVPLNLSHPDCLPIDVPEYDVFFNDTRCMEFIRSSPVPRPDCTLGPREQLNQLTSWLDGSVIYGSTDEDLKALRLFESGKLSYSYMPNRKSLLPRLQHFHEGECVLTSPRLFCFHAGDTRVNEQPGLAAMHTIWLRQHNLIAEQLTAINPQWSEEVLFQETRKIVIAQVQHISYREFLPLLLGPSVMKAFGLRLLKTGYYSLYNETIDGTVPNVFATAAFRFGHSLVQSQLYRCDEAHREMPHKVDLSQELMIPSNLHNLGEVDRISLGLASQKAQRRDEFITSELTNHLFRTQGHKGLDLAAINIQRGRDHGLPPYLKWREACGLLKPLLNNKSLETWEDFAEATGIFPEKVAMFSSVYESPWDVDLFPGGMVELPVKGGLVGPTFSCIIGQTFRNVRRGDRFWFENPGQFMSAQLRALRNTTLARVICDTSDAIRTLQPIIFLAPHLQKNPHASCTDYKSIPRVSLEAWKELPSSTDDSPKIHAEPPEQPSFYSLAETFESPPEGSATDEIDFTLENLDKFRMFTNI</sequence>
<keyword evidence="4 6" id="KW-0349">Heme</keyword>
<dbReference type="FunFam" id="1.10.640.10:FF:000003">
    <property type="entry name" value="chorion peroxidase"/>
    <property type="match status" value="1"/>
</dbReference>
<keyword evidence="8" id="KW-1185">Reference proteome</keyword>
<evidence type="ECO:0000256" key="1">
    <source>
        <dbReference type="ARBA" id="ARBA00004613"/>
    </source>
</evidence>
<feature type="binding site" description="axial binding residue" evidence="6">
    <location>
        <position position="340"/>
    </location>
    <ligand>
        <name>heme b</name>
        <dbReference type="ChEBI" id="CHEBI:60344"/>
    </ligand>
    <ligandPart>
        <name>Fe</name>
        <dbReference type="ChEBI" id="CHEBI:18248"/>
    </ligandPart>
</feature>
<comment type="caution">
    <text evidence="7">The sequence shown here is derived from an EMBL/GenBank/DDBJ whole genome shotgun (WGS) entry which is preliminary data.</text>
</comment>
<keyword evidence="3" id="KW-0560">Oxidoreductase</keyword>
<keyword evidence="6" id="KW-0408">Iron</keyword>
<evidence type="ECO:0008006" key="9">
    <source>
        <dbReference type="Google" id="ProtNLM"/>
    </source>
</evidence>
<accession>A0A8J2KXF2</accession>
<keyword evidence="2" id="KW-0964">Secreted</keyword>
<comment type="subcellular location">
    <subcellularLocation>
        <location evidence="1">Secreted</location>
    </subcellularLocation>
</comment>
<keyword evidence="5" id="KW-0732">Signal</keyword>
<dbReference type="GO" id="GO:0005576">
    <property type="term" value="C:extracellular region"/>
    <property type="evidence" value="ECO:0007669"/>
    <property type="project" value="UniProtKB-SubCell"/>
</dbReference>
<keyword evidence="6" id="KW-0479">Metal-binding</keyword>
<proteinExistence type="predicted"/>
<protein>
    <recommendedName>
        <fullName evidence="9">Peroxidase</fullName>
    </recommendedName>
</protein>
<gene>
    <name evidence="7" type="ORF">AFUS01_LOCUS32812</name>
</gene>
<evidence type="ECO:0000256" key="3">
    <source>
        <dbReference type="ARBA" id="ARBA00022559"/>
    </source>
</evidence>
<dbReference type="Pfam" id="PF03098">
    <property type="entry name" value="An_peroxidase"/>
    <property type="match status" value="1"/>
</dbReference>
<evidence type="ECO:0000313" key="7">
    <source>
        <dbReference type="EMBL" id="CAG7822546.1"/>
    </source>
</evidence>
<dbReference type="OrthoDB" id="823504at2759"/>
<evidence type="ECO:0000256" key="4">
    <source>
        <dbReference type="ARBA" id="ARBA00022617"/>
    </source>
</evidence>
<dbReference type="CDD" id="cd09823">
    <property type="entry name" value="peroxinectin_like"/>
    <property type="match status" value="1"/>
</dbReference>
<dbReference type="PANTHER" id="PTHR11475">
    <property type="entry name" value="OXIDASE/PEROXIDASE"/>
    <property type="match status" value="1"/>
</dbReference>
<name>A0A8J2KXF2_9HEXA</name>
<dbReference type="GO" id="GO:0004601">
    <property type="term" value="F:peroxidase activity"/>
    <property type="evidence" value="ECO:0007669"/>
    <property type="project" value="UniProtKB-KW"/>
</dbReference>
<evidence type="ECO:0000256" key="2">
    <source>
        <dbReference type="ARBA" id="ARBA00022525"/>
    </source>
</evidence>
<dbReference type="PROSITE" id="PS50292">
    <property type="entry name" value="PEROXIDASE_3"/>
    <property type="match status" value="1"/>
</dbReference>
<dbReference type="PANTHER" id="PTHR11475:SF109">
    <property type="entry name" value="CHORION PEROXIDASE-LIKE PROTEIN"/>
    <property type="match status" value="1"/>
</dbReference>
<reference evidence="7" key="1">
    <citation type="submission" date="2021-06" db="EMBL/GenBank/DDBJ databases">
        <authorList>
            <person name="Hodson N. C."/>
            <person name="Mongue J. A."/>
            <person name="Jaron S. K."/>
        </authorList>
    </citation>
    <scope>NUCLEOTIDE SEQUENCE</scope>
</reference>
<organism evidence="7 8">
    <name type="scientific">Allacma fusca</name>
    <dbReference type="NCBI Taxonomy" id="39272"/>
    <lineage>
        <taxon>Eukaryota</taxon>
        <taxon>Metazoa</taxon>
        <taxon>Ecdysozoa</taxon>
        <taxon>Arthropoda</taxon>
        <taxon>Hexapoda</taxon>
        <taxon>Collembola</taxon>
        <taxon>Symphypleona</taxon>
        <taxon>Sminthuridae</taxon>
        <taxon>Allacma</taxon>
    </lineage>
</organism>
<keyword evidence="3" id="KW-0575">Peroxidase</keyword>
<evidence type="ECO:0000313" key="8">
    <source>
        <dbReference type="Proteomes" id="UP000708208"/>
    </source>
</evidence>
<dbReference type="EMBL" id="CAJVCH010526705">
    <property type="protein sequence ID" value="CAG7822546.1"/>
    <property type="molecule type" value="Genomic_DNA"/>
</dbReference>